<dbReference type="Gene3D" id="3.40.50.280">
    <property type="entry name" value="Cobalamin-binding domain"/>
    <property type="match status" value="1"/>
</dbReference>
<dbReference type="InterPro" id="IPR006099">
    <property type="entry name" value="MeMalonylCoA_mutase_a/b_cat"/>
</dbReference>
<dbReference type="EMBL" id="JYNU01000004">
    <property type="protein sequence ID" value="KMO80782.1"/>
    <property type="molecule type" value="Genomic_DNA"/>
</dbReference>
<dbReference type="GO" id="GO:0019678">
    <property type="term" value="P:propionate metabolic process, methylmalonyl pathway"/>
    <property type="evidence" value="ECO:0007669"/>
    <property type="project" value="TreeGrafter"/>
</dbReference>
<evidence type="ECO:0000256" key="1">
    <source>
        <dbReference type="ARBA" id="ARBA00000290"/>
    </source>
</evidence>
<dbReference type="GO" id="GO:0004494">
    <property type="term" value="F:methylmalonyl-CoA mutase activity"/>
    <property type="evidence" value="ECO:0007669"/>
    <property type="project" value="UniProtKB-EC"/>
</dbReference>
<evidence type="ECO:0000259" key="12">
    <source>
        <dbReference type="PROSITE" id="PS51332"/>
    </source>
</evidence>
<accession>A0A0J6WG93</accession>
<dbReference type="InterPro" id="IPR036724">
    <property type="entry name" value="Cobalamin-bd_sf"/>
</dbReference>
<comment type="similarity">
    <text evidence="4">Belongs to the methylmalonyl-CoA mutase family.</text>
</comment>
<keyword evidence="9 13" id="KW-0413">Isomerase</keyword>
<dbReference type="PROSITE" id="PS51332">
    <property type="entry name" value="B12_BINDING"/>
    <property type="match status" value="1"/>
</dbReference>
<dbReference type="Pfam" id="PF02310">
    <property type="entry name" value="B12-binding"/>
    <property type="match status" value="1"/>
</dbReference>
<evidence type="ECO:0000256" key="6">
    <source>
        <dbReference type="ARBA" id="ARBA00012398"/>
    </source>
</evidence>
<evidence type="ECO:0000256" key="4">
    <source>
        <dbReference type="ARBA" id="ARBA00008465"/>
    </source>
</evidence>
<keyword evidence="7" id="KW-0846">Cobalamin</keyword>
<dbReference type="CDD" id="cd02071">
    <property type="entry name" value="MM_CoA_mut_B12_BD"/>
    <property type="match status" value="1"/>
</dbReference>
<protein>
    <recommendedName>
        <fullName evidence="11">Probable methylmalonyl-CoA mutase large subunit</fullName>
        <ecNumber evidence="6">5.4.99.2</ecNumber>
    </recommendedName>
</protein>
<keyword evidence="10" id="KW-0170">Cobalt</keyword>
<dbReference type="NCBIfam" id="TIGR00641">
    <property type="entry name" value="acid_CoA_mut_N"/>
    <property type="match status" value="1"/>
</dbReference>
<comment type="cofactor">
    <cofactor evidence="2">
        <name>adenosylcob(III)alamin</name>
        <dbReference type="ChEBI" id="CHEBI:18408"/>
    </cofactor>
</comment>
<dbReference type="PATRIC" id="fig|1807.14.peg.664"/>
<dbReference type="GO" id="GO:0005737">
    <property type="term" value="C:cytoplasm"/>
    <property type="evidence" value="ECO:0007669"/>
    <property type="project" value="TreeGrafter"/>
</dbReference>
<comment type="function">
    <text evidence="3">Catalyzes the isomerization of succinyl-CoA to methylmalonyl-CoA during synthesis of propionate from tricarboxylic acid-cycle intermediates.</text>
</comment>
<evidence type="ECO:0000256" key="10">
    <source>
        <dbReference type="ARBA" id="ARBA00023285"/>
    </source>
</evidence>
<dbReference type="Proteomes" id="UP000036313">
    <property type="component" value="Unassembled WGS sequence"/>
</dbReference>
<dbReference type="NCBIfam" id="TIGR00640">
    <property type="entry name" value="acid_CoA_mut_C"/>
    <property type="match status" value="1"/>
</dbReference>
<dbReference type="FunFam" id="3.40.50.280:FF:000002">
    <property type="entry name" value="Methylmalonyl-CoA mutase, mitochondrial"/>
    <property type="match status" value="1"/>
</dbReference>
<dbReference type="CDD" id="cd03679">
    <property type="entry name" value="MM_CoA_mutase_alpha_like"/>
    <property type="match status" value="1"/>
</dbReference>
<evidence type="ECO:0000256" key="5">
    <source>
        <dbReference type="ARBA" id="ARBA00011870"/>
    </source>
</evidence>
<dbReference type="InterPro" id="IPR006158">
    <property type="entry name" value="Cobalamin-bd"/>
</dbReference>
<dbReference type="SUPFAM" id="SSF52242">
    <property type="entry name" value="Cobalamin (vitamin B12)-binding domain"/>
    <property type="match status" value="1"/>
</dbReference>
<comment type="catalytic activity">
    <reaction evidence="1">
        <text>(R)-methylmalonyl-CoA = succinyl-CoA</text>
        <dbReference type="Rhea" id="RHEA:22888"/>
        <dbReference type="ChEBI" id="CHEBI:57292"/>
        <dbReference type="ChEBI" id="CHEBI:57326"/>
        <dbReference type="EC" id="5.4.99.2"/>
    </reaction>
</comment>
<name>A0A0J6WG93_9MYCO</name>
<evidence type="ECO:0000256" key="3">
    <source>
        <dbReference type="ARBA" id="ARBA00003359"/>
    </source>
</evidence>
<reference evidence="13 14" key="1">
    <citation type="journal article" date="2015" name="Genome Biol. Evol.">
        <title>Characterization of Three Mycobacterium spp. with Potential Use in Bioremediation by Genome Sequencing and Comparative Genomics.</title>
        <authorList>
            <person name="Das S."/>
            <person name="Pettersson B.M."/>
            <person name="Behra P.R."/>
            <person name="Ramesh M."/>
            <person name="Dasgupta S."/>
            <person name="Bhattacharya A."/>
            <person name="Kirsebom L.A."/>
        </authorList>
    </citation>
    <scope>NUCLEOTIDE SEQUENCE [LARGE SCALE GENOMIC DNA]</scope>
    <source>
        <strain evidence="13 14">DSM 44075</strain>
    </source>
</reference>
<comment type="subunit">
    <text evidence="5">Heterodimer of an alpha and a beta chain.</text>
</comment>
<dbReference type="PANTHER" id="PTHR48101">
    <property type="entry name" value="METHYLMALONYL-COA MUTASE, MITOCHONDRIAL-RELATED"/>
    <property type="match status" value="1"/>
</dbReference>
<evidence type="ECO:0000313" key="14">
    <source>
        <dbReference type="Proteomes" id="UP000036313"/>
    </source>
</evidence>
<evidence type="ECO:0000313" key="13">
    <source>
        <dbReference type="EMBL" id="KMO80782.1"/>
    </source>
</evidence>
<dbReference type="InterPro" id="IPR006159">
    <property type="entry name" value="Acid_CoA_mut_C"/>
</dbReference>
<dbReference type="PROSITE" id="PS00544">
    <property type="entry name" value="METMALONYL_COA_MUTASE"/>
    <property type="match status" value="1"/>
</dbReference>
<comment type="caution">
    <text evidence="13">The sequence shown here is derived from an EMBL/GenBank/DDBJ whole genome shotgun (WGS) entry which is preliminary data.</text>
</comment>
<keyword evidence="8" id="KW-0479">Metal-binding</keyword>
<evidence type="ECO:0000256" key="8">
    <source>
        <dbReference type="ARBA" id="ARBA00022723"/>
    </source>
</evidence>
<dbReference type="GO" id="GO:0046872">
    <property type="term" value="F:metal ion binding"/>
    <property type="evidence" value="ECO:0007669"/>
    <property type="project" value="UniProtKB-KW"/>
</dbReference>
<dbReference type="FunFam" id="3.20.20.240:FF:000001">
    <property type="entry name" value="Probable methylmalonyl-coa mutase"/>
    <property type="match status" value="1"/>
</dbReference>
<dbReference type="InterPro" id="IPR016176">
    <property type="entry name" value="Cbl-dep_enz_cat"/>
</dbReference>
<evidence type="ECO:0000256" key="2">
    <source>
        <dbReference type="ARBA" id="ARBA00001922"/>
    </source>
</evidence>
<dbReference type="PANTHER" id="PTHR48101:SF4">
    <property type="entry name" value="METHYLMALONYL-COA MUTASE, MITOCHONDRIAL"/>
    <property type="match status" value="1"/>
</dbReference>
<dbReference type="SUPFAM" id="SSF51703">
    <property type="entry name" value="Cobalamin (vitamin B12)-dependent enzymes"/>
    <property type="match status" value="1"/>
</dbReference>
<dbReference type="InterPro" id="IPR006098">
    <property type="entry name" value="MMCoA_mutase_a_cat"/>
</dbReference>
<dbReference type="Gene3D" id="3.20.20.240">
    <property type="entry name" value="Methylmalonyl-CoA mutase"/>
    <property type="match status" value="1"/>
</dbReference>
<dbReference type="GO" id="GO:0031419">
    <property type="term" value="F:cobalamin binding"/>
    <property type="evidence" value="ECO:0007669"/>
    <property type="project" value="UniProtKB-KW"/>
</dbReference>
<dbReference type="InterPro" id="IPR058549">
    <property type="entry name" value="MeMalonylCoA_mutase_a/b_site"/>
</dbReference>
<feature type="domain" description="B12-binding" evidence="12">
    <location>
        <begin position="619"/>
        <end position="751"/>
    </location>
</feature>
<evidence type="ECO:0000256" key="9">
    <source>
        <dbReference type="ARBA" id="ARBA00023235"/>
    </source>
</evidence>
<proteinExistence type="inferred from homology"/>
<dbReference type="AlphaFoldDB" id="A0A0J6WG93"/>
<dbReference type="NCBIfam" id="NF006944">
    <property type="entry name" value="PRK09426.1"/>
    <property type="match status" value="1"/>
</dbReference>
<dbReference type="Pfam" id="PF01642">
    <property type="entry name" value="MM_CoA_mutase"/>
    <property type="match status" value="1"/>
</dbReference>
<dbReference type="RefSeq" id="WP_048422120.1">
    <property type="nucleotide sequence ID" value="NZ_JYNU01000004.1"/>
</dbReference>
<organism evidence="13 14">
    <name type="scientific">Mycolicibacterium obuense</name>
    <dbReference type="NCBI Taxonomy" id="1807"/>
    <lineage>
        <taxon>Bacteria</taxon>
        <taxon>Bacillati</taxon>
        <taxon>Actinomycetota</taxon>
        <taxon>Actinomycetes</taxon>
        <taxon>Mycobacteriales</taxon>
        <taxon>Mycobacteriaceae</taxon>
        <taxon>Mycolicibacterium</taxon>
    </lineage>
</organism>
<gene>
    <name evidence="13" type="primary">mutB</name>
    <name evidence="13" type="ORF">MOBUDSM44075_00659</name>
</gene>
<sequence length="753" mass="80590">MTATEPRNTAIESFADVPLRAEGDGAAPTPEQVTETTVAAAEAHGYTADQLDWVTPEGIDVKPVYIGADRDAAVAAGYPLGSLPGLPPFVRGPYPTMYVNQPWTIRQYAGFSTAAESNAFYRRNLAAGQKGLSVAFDLATHRGYDSDHPRVAGDVGMAGVAIDSILDMRQLFDGIDLGSVSVSMTMNGAVLPILALYVVAAEEQGVPPEKLAGTIQNDILKEFMVRNTYIYPPKPSMRIISDIFGYTSVKMPKFNSISISGYHIQEAGATADLELAYTLADGVEYIKAGLDAGLDIDSFAPRLSFFWGIGMNFFMEVAKLRAGRLLWSELVAEFGAENAKSLSLRTHSQTSGWSLTAQDPFNNVARTCVEAMAATQGHTQSLHTNALDEALALPTDFSARIARNTQLLLAQESGTTRPIDPWGGSYYVEWLTHQLAEKAREHIREVAEHGGMAQAINEGIPKLRIEEAAARTQARIDSGQQTVIGVNRYQVDEDHEIEVLKVENSRVRAEQIAKLEQLRSERDEHATRSALDELSRAAAASGRAGEDGLGNNLMALAIAAARAKATVGEISDALEKVYGRHQAEIRTIAGVYRDEVGMASNVSSATELVAKFAEADGRRPRILVAKMGQDGHDRGQKVIATAFADIGFDVDVGSLFSTPDEVARQAADNDVHVVGVSSLAAGHLTLVPALRDALAEVGRPDIMIVVGGVIPPGDFDELYAAGATAIFPPGTVIADAAIGLLTKLGERLGYALS</sequence>
<dbReference type="EC" id="5.4.99.2" evidence="6"/>
<evidence type="ECO:0000256" key="11">
    <source>
        <dbReference type="ARBA" id="ARBA00073558"/>
    </source>
</evidence>
<evidence type="ECO:0000256" key="7">
    <source>
        <dbReference type="ARBA" id="ARBA00022628"/>
    </source>
</evidence>